<protein>
    <submittedName>
        <fullName evidence="2">Uncharacterized protein</fullName>
    </submittedName>
</protein>
<evidence type="ECO:0000313" key="3">
    <source>
        <dbReference type="Proteomes" id="UP000289738"/>
    </source>
</evidence>
<organism evidence="2 3">
    <name type="scientific">Arachis hypogaea</name>
    <name type="common">Peanut</name>
    <dbReference type="NCBI Taxonomy" id="3818"/>
    <lineage>
        <taxon>Eukaryota</taxon>
        <taxon>Viridiplantae</taxon>
        <taxon>Streptophyta</taxon>
        <taxon>Embryophyta</taxon>
        <taxon>Tracheophyta</taxon>
        <taxon>Spermatophyta</taxon>
        <taxon>Magnoliopsida</taxon>
        <taxon>eudicotyledons</taxon>
        <taxon>Gunneridae</taxon>
        <taxon>Pentapetalae</taxon>
        <taxon>rosids</taxon>
        <taxon>fabids</taxon>
        <taxon>Fabales</taxon>
        <taxon>Fabaceae</taxon>
        <taxon>Papilionoideae</taxon>
        <taxon>50 kb inversion clade</taxon>
        <taxon>dalbergioids sensu lato</taxon>
        <taxon>Dalbergieae</taxon>
        <taxon>Pterocarpus clade</taxon>
        <taxon>Arachis</taxon>
    </lineage>
</organism>
<keyword evidence="1" id="KW-0175">Coiled coil</keyword>
<evidence type="ECO:0000256" key="1">
    <source>
        <dbReference type="SAM" id="Coils"/>
    </source>
</evidence>
<accession>A0A445DWE7</accession>
<comment type="caution">
    <text evidence="2">The sequence shown here is derived from an EMBL/GenBank/DDBJ whole genome shotgun (WGS) entry which is preliminary data.</text>
</comment>
<feature type="coiled-coil region" evidence="1">
    <location>
        <begin position="1"/>
        <end position="40"/>
    </location>
</feature>
<keyword evidence="3" id="KW-1185">Reference proteome</keyword>
<evidence type="ECO:0000313" key="2">
    <source>
        <dbReference type="EMBL" id="RYR67515.1"/>
    </source>
</evidence>
<dbReference type="AlphaFoldDB" id="A0A445DWE7"/>
<sequence length="330" mass="38017">MDRLKEEMDRLQAIICQKEQEEAQKRHEAIEANLAKTKATLDSWDSCNKQSTSTDECEKSTEEWSMNEILESQHEDNERGYVLQQVEEEKIVNKEEVVEELGKVEQEVNSKFENTSTPNDPLVFEEPSPIDIEVNVEISSTLPPCCDMKSGEELEEVEEDVEVEEACQEVEVVKEEHKGVELARSLGPSLIPKSPSNTTFKWVKFLSLSFNFSLEYGLFETDGQLRALCGVKSRRELVSWWKCQSRFPMVGSLKSKCNGWYSSQLKGSRNMLWCLLENSNHLPPKWNCLYQLEDVCRNKIWDPGIYEDQLWEPLACEGLHQDLVKLIGNL</sequence>
<gene>
    <name evidence="2" type="ORF">Ahy_A03g013915</name>
</gene>
<proteinExistence type="predicted"/>
<name>A0A445DWE7_ARAHY</name>
<dbReference type="EMBL" id="SDMP01000003">
    <property type="protein sequence ID" value="RYR67515.1"/>
    <property type="molecule type" value="Genomic_DNA"/>
</dbReference>
<reference evidence="2 3" key="1">
    <citation type="submission" date="2019-01" db="EMBL/GenBank/DDBJ databases">
        <title>Sequencing of cultivated peanut Arachis hypogaea provides insights into genome evolution and oil improvement.</title>
        <authorList>
            <person name="Chen X."/>
        </authorList>
    </citation>
    <scope>NUCLEOTIDE SEQUENCE [LARGE SCALE GENOMIC DNA]</scope>
    <source>
        <strain evidence="3">cv. Fuhuasheng</strain>
        <tissue evidence="2">Leaves</tissue>
    </source>
</reference>
<dbReference type="Proteomes" id="UP000289738">
    <property type="component" value="Chromosome A03"/>
</dbReference>